<dbReference type="AlphaFoldDB" id="A0AAW2U6S4"/>
<gene>
    <name evidence="2" type="ORF">Slati_3731800</name>
</gene>
<accession>A0AAW2U6S4</accession>
<feature type="compositionally biased region" description="Low complexity" evidence="1">
    <location>
        <begin position="296"/>
        <end position="319"/>
    </location>
</feature>
<sequence>MSGEKIDERVVDELVIDLASLSDASHSDPISGEKGEEEVSSSKKRISREESERRKTEDLLIASGTEFFKVYRSYVREEDLDSLRSKFGIPEVFELRLPTPDDRPDSPPEGFLCLYVAQLEGGLRFHVSPIFADISNLFKVPLNQFAPKAFSIIVGFYILVQNLGDVPSAAQFHSLFMLKKTSPGLFYFNSRGDAHFLSSVISIKEWKRHYFFISTPTPWSFPRSWIFAAPDLARYSTRTRPAPSQQLLKQLNLFRYDPRSLAHPVLLSCYGLSPKEVALDTATDKALGTGKGPGGSSSSKRMLTKSPPSTPASSASTADSRGKKTSRSPLPPRLRGSRHLPALLLSLLQNLRPALIRSVLSPLMVKKEKLDLGEESSLLKEEGDDGRAFDFIKGLLSSSDRRFLEDLTPSHSANLLASSASKTILLIGDLLERGGRATEGALKKVEELEEDIRETERRYEPSLSHLRSEVSDLQSCLEHAAGIPRRQAMPSSVAKVRDASLSRRIIPRNAPVISPGCNILVFCREAASFTR</sequence>
<name>A0AAW2U6S4_9LAMI</name>
<feature type="region of interest" description="Disordered" evidence="1">
    <location>
        <begin position="283"/>
        <end position="335"/>
    </location>
</feature>
<evidence type="ECO:0000256" key="1">
    <source>
        <dbReference type="SAM" id="MobiDB-lite"/>
    </source>
</evidence>
<reference evidence="2" key="2">
    <citation type="journal article" date="2024" name="Plant">
        <title>Genomic evolution and insights into agronomic trait innovations of Sesamum species.</title>
        <authorList>
            <person name="Miao H."/>
            <person name="Wang L."/>
            <person name="Qu L."/>
            <person name="Liu H."/>
            <person name="Sun Y."/>
            <person name="Le M."/>
            <person name="Wang Q."/>
            <person name="Wei S."/>
            <person name="Zheng Y."/>
            <person name="Lin W."/>
            <person name="Duan Y."/>
            <person name="Cao H."/>
            <person name="Xiong S."/>
            <person name="Wang X."/>
            <person name="Wei L."/>
            <person name="Li C."/>
            <person name="Ma Q."/>
            <person name="Ju M."/>
            <person name="Zhao R."/>
            <person name="Li G."/>
            <person name="Mu C."/>
            <person name="Tian Q."/>
            <person name="Mei H."/>
            <person name="Zhang T."/>
            <person name="Gao T."/>
            <person name="Zhang H."/>
        </authorList>
    </citation>
    <scope>NUCLEOTIDE SEQUENCE</scope>
    <source>
        <strain evidence="2">KEN1</strain>
    </source>
</reference>
<feature type="region of interest" description="Disordered" evidence="1">
    <location>
        <begin position="24"/>
        <end position="55"/>
    </location>
</feature>
<organism evidence="2">
    <name type="scientific">Sesamum latifolium</name>
    <dbReference type="NCBI Taxonomy" id="2727402"/>
    <lineage>
        <taxon>Eukaryota</taxon>
        <taxon>Viridiplantae</taxon>
        <taxon>Streptophyta</taxon>
        <taxon>Embryophyta</taxon>
        <taxon>Tracheophyta</taxon>
        <taxon>Spermatophyta</taxon>
        <taxon>Magnoliopsida</taxon>
        <taxon>eudicotyledons</taxon>
        <taxon>Gunneridae</taxon>
        <taxon>Pentapetalae</taxon>
        <taxon>asterids</taxon>
        <taxon>lamiids</taxon>
        <taxon>Lamiales</taxon>
        <taxon>Pedaliaceae</taxon>
        <taxon>Sesamum</taxon>
    </lineage>
</organism>
<protein>
    <submittedName>
        <fullName evidence="2">Uncharacterized protein</fullName>
    </submittedName>
</protein>
<reference evidence="2" key="1">
    <citation type="submission" date="2020-06" db="EMBL/GenBank/DDBJ databases">
        <authorList>
            <person name="Li T."/>
            <person name="Hu X."/>
            <person name="Zhang T."/>
            <person name="Song X."/>
            <person name="Zhang H."/>
            <person name="Dai N."/>
            <person name="Sheng W."/>
            <person name="Hou X."/>
            <person name="Wei L."/>
        </authorList>
    </citation>
    <scope>NUCLEOTIDE SEQUENCE</scope>
    <source>
        <strain evidence="2">KEN1</strain>
        <tissue evidence="2">Leaf</tissue>
    </source>
</reference>
<proteinExistence type="predicted"/>
<dbReference type="EMBL" id="JACGWN010000013">
    <property type="protein sequence ID" value="KAL0411421.1"/>
    <property type="molecule type" value="Genomic_DNA"/>
</dbReference>
<comment type="caution">
    <text evidence="2">The sequence shown here is derived from an EMBL/GenBank/DDBJ whole genome shotgun (WGS) entry which is preliminary data.</text>
</comment>
<evidence type="ECO:0000313" key="2">
    <source>
        <dbReference type="EMBL" id="KAL0411421.1"/>
    </source>
</evidence>